<keyword evidence="1" id="KW-0812">Transmembrane</keyword>
<proteinExistence type="predicted"/>
<dbReference type="EMBL" id="DF238840">
    <property type="protein sequence ID" value="GAF27138.1"/>
    <property type="molecule type" value="Genomic_DNA"/>
</dbReference>
<reference evidence="3" key="1">
    <citation type="journal article" date="2014" name="Gene">
        <title>Genome-guided analysis of transformation efficiency and carbon dioxide assimilation by Moorella thermoacetica Y72.</title>
        <authorList>
            <person name="Tsukahara K."/>
            <person name="Kita A."/>
            <person name="Nakashimada Y."/>
            <person name="Hoshino T."/>
            <person name="Murakami K."/>
        </authorList>
    </citation>
    <scope>NUCLEOTIDE SEQUENCE [LARGE SCALE GENOMIC DNA]</scope>
    <source>
        <strain evidence="3">Y72</strain>
    </source>
</reference>
<keyword evidence="1" id="KW-0472">Membrane</keyword>
<evidence type="ECO:0000313" key="3">
    <source>
        <dbReference type="EMBL" id="GAF27138.1"/>
    </source>
</evidence>
<dbReference type="PANTHER" id="PTHR14969">
    <property type="entry name" value="SPHINGOSINE-1-PHOSPHATE PHOSPHOHYDROLASE"/>
    <property type="match status" value="1"/>
</dbReference>
<dbReference type="Gene3D" id="1.20.144.10">
    <property type="entry name" value="Phosphatidic acid phosphatase type 2/haloperoxidase"/>
    <property type="match status" value="2"/>
</dbReference>
<feature type="transmembrane region" description="Helical" evidence="1">
    <location>
        <begin position="85"/>
        <end position="106"/>
    </location>
</feature>
<dbReference type="GeneID" id="45617395"/>
<dbReference type="InterPro" id="IPR000326">
    <property type="entry name" value="PAP2/HPO"/>
</dbReference>
<dbReference type="PANTHER" id="PTHR14969:SF13">
    <property type="entry name" value="AT30094P"/>
    <property type="match status" value="1"/>
</dbReference>
<sequence>MIRKRYYLFLAALMVIIFLLVATAIALPEVRYFDTWILVRLMAYRSPLATIFFKVITFFGTSIFFYLATAALGISFLLGRDYRGFWVLMFTMNGAWALMEGLKAFYHRPRPALGPLEPAPGFSFPSGHAMMGTVFFSLLALVLLQRLPSRYHPLVARLTIFFLFLLGLSRLYLGVHYPTDVLAGYAAGLAVVSLYRLWWPR</sequence>
<dbReference type="CDD" id="cd03392">
    <property type="entry name" value="PAP2_like_2"/>
    <property type="match status" value="1"/>
</dbReference>
<keyword evidence="1" id="KW-1133">Transmembrane helix</keyword>
<dbReference type="RefSeq" id="WP_011392866.1">
    <property type="nucleotide sequence ID" value="NZ_DF238840.1"/>
</dbReference>
<feature type="transmembrane region" description="Helical" evidence="1">
    <location>
        <begin position="156"/>
        <end position="175"/>
    </location>
</feature>
<protein>
    <submittedName>
        <fullName evidence="3">Membrane-associated phospholipid phosphatase</fullName>
    </submittedName>
</protein>
<evidence type="ECO:0000256" key="1">
    <source>
        <dbReference type="SAM" id="Phobius"/>
    </source>
</evidence>
<dbReference type="AlphaFoldDB" id="A0A0S6UDR8"/>
<evidence type="ECO:0000259" key="2">
    <source>
        <dbReference type="SMART" id="SM00014"/>
    </source>
</evidence>
<dbReference type="SUPFAM" id="SSF48317">
    <property type="entry name" value="Acid phosphatase/Vanadium-dependent haloperoxidase"/>
    <property type="match status" value="1"/>
</dbReference>
<feature type="transmembrane region" description="Helical" evidence="1">
    <location>
        <begin position="50"/>
        <end position="78"/>
    </location>
</feature>
<dbReference type="Proteomes" id="UP000063718">
    <property type="component" value="Unassembled WGS sequence"/>
</dbReference>
<organism evidence="3">
    <name type="scientific">Moorella thermoacetica Y72</name>
    <dbReference type="NCBI Taxonomy" id="1325331"/>
    <lineage>
        <taxon>Bacteria</taxon>
        <taxon>Bacillati</taxon>
        <taxon>Bacillota</taxon>
        <taxon>Clostridia</taxon>
        <taxon>Neomoorellales</taxon>
        <taxon>Neomoorellaceae</taxon>
        <taxon>Neomoorella</taxon>
    </lineage>
</organism>
<feature type="transmembrane region" description="Helical" evidence="1">
    <location>
        <begin position="181"/>
        <end position="199"/>
    </location>
</feature>
<feature type="transmembrane region" description="Helical" evidence="1">
    <location>
        <begin position="126"/>
        <end position="144"/>
    </location>
</feature>
<accession>A0A0S6UDR8</accession>
<dbReference type="InterPro" id="IPR036938">
    <property type="entry name" value="PAP2/HPO_sf"/>
</dbReference>
<dbReference type="Pfam" id="PF01569">
    <property type="entry name" value="PAP2"/>
    <property type="match status" value="1"/>
</dbReference>
<feature type="domain" description="Phosphatidic acid phosphatase type 2/haloperoxidase" evidence="2">
    <location>
        <begin position="87"/>
        <end position="196"/>
    </location>
</feature>
<dbReference type="SMART" id="SM00014">
    <property type="entry name" value="acidPPc"/>
    <property type="match status" value="1"/>
</dbReference>
<name>A0A0S6UDR8_NEOTH</name>
<gene>
    <name evidence="3" type="ORF">MTY_2479</name>
</gene>